<evidence type="ECO:0000256" key="1">
    <source>
        <dbReference type="ARBA" id="ARBA00004141"/>
    </source>
</evidence>
<dbReference type="AlphaFoldDB" id="A0AAW0PYI4"/>
<comment type="subcellular location">
    <subcellularLocation>
        <location evidence="1">Membrane</location>
        <topology evidence="1">Multi-pass membrane protein</topology>
    </subcellularLocation>
</comment>
<sequence>MGEREKSSFDNFPQKIIGFIVIVTENNEIKLRVSLQAAASVRAATRSFEKPCLLKQQRPTCPERSTAPGLVVRPRKCSFTADIINNNKSVILKGIVVELKNTTTLAAEDFIRVDLANGDVVTILFGLFQVLLAVPLAYAAPIDQPRFFVLPLIMGILVVAGGSLTMANERNPNRYLLQGSACSNVVSLLGAVIAFCLYCDSLSKIPIQEECRYSYRRDGCMLDYLMFCCKIKVTG</sequence>
<dbReference type="Pfam" id="PF04103">
    <property type="entry name" value="CD20"/>
    <property type="match status" value="1"/>
</dbReference>
<dbReference type="InterPro" id="IPR007237">
    <property type="entry name" value="CD20-like"/>
</dbReference>
<feature type="transmembrane region" description="Helical" evidence="5">
    <location>
        <begin position="120"/>
        <end position="140"/>
    </location>
</feature>
<evidence type="ECO:0000313" key="6">
    <source>
        <dbReference type="EMBL" id="KAK7929793.1"/>
    </source>
</evidence>
<name>A0AAW0PYI4_9GOBI</name>
<comment type="caution">
    <text evidence="6">The sequence shown here is derived from an EMBL/GenBank/DDBJ whole genome shotgun (WGS) entry which is preliminary data.</text>
</comment>
<proteinExistence type="predicted"/>
<gene>
    <name evidence="6" type="ORF">WMY93_006188</name>
</gene>
<keyword evidence="4 5" id="KW-0472">Membrane</keyword>
<evidence type="ECO:0000256" key="2">
    <source>
        <dbReference type="ARBA" id="ARBA00022692"/>
    </source>
</evidence>
<feature type="transmembrane region" description="Helical" evidence="5">
    <location>
        <begin position="147"/>
        <end position="164"/>
    </location>
</feature>
<evidence type="ECO:0000256" key="5">
    <source>
        <dbReference type="SAM" id="Phobius"/>
    </source>
</evidence>
<evidence type="ECO:0000256" key="4">
    <source>
        <dbReference type="ARBA" id="ARBA00023136"/>
    </source>
</evidence>
<organism evidence="6 7">
    <name type="scientific">Mugilogobius chulae</name>
    <name type="common">yellowstripe goby</name>
    <dbReference type="NCBI Taxonomy" id="88201"/>
    <lineage>
        <taxon>Eukaryota</taxon>
        <taxon>Metazoa</taxon>
        <taxon>Chordata</taxon>
        <taxon>Craniata</taxon>
        <taxon>Vertebrata</taxon>
        <taxon>Euteleostomi</taxon>
        <taxon>Actinopterygii</taxon>
        <taxon>Neopterygii</taxon>
        <taxon>Teleostei</taxon>
        <taxon>Neoteleostei</taxon>
        <taxon>Acanthomorphata</taxon>
        <taxon>Gobiaria</taxon>
        <taxon>Gobiiformes</taxon>
        <taxon>Gobioidei</taxon>
        <taxon>Gobiidae</taxon>
        <taxon>Gobionellinae</taxon>
        <taxon>Mugilogobius</taxon>
    </lineage>
</organism>
<feature type="transmembrane region" description="Helical" evidence="5">
    <location>
        <begin position="176"/>
        <end position="198"/>
    </location>
</feature>
<evidence type="ECO:0000313" key="7">
    <source>
        <dbReference type="Proteomes" id="UP001460270"/>
    </source>
</evidence>
<dbReference type="Proteomes" id="UP001460270">
    <property type="component" value="Unassembled WGS sequence"/>
</dbReference>
<keyword evidence="2 5" id="KW-0812">Transmembrane</keyword>
<keyword evidence="3 5" id="KW-1133">Transmembrane helix</keyword>
<dbReference type="GO" id="GO:0016020">
    <property type="term" value="C:membrane"/>
    <property type="evidence" value="ECO:0007669"/>
    <property type="project" value="UniProtKB-SubCell"/>
</dbReference>
<protein>
    <submittedName>
        <fullName evidence="6">Uncharacterized protein</fullName>
    </submittedName>
</protein>
<reference evidence="7" key="1">
    <citation type="submission" date="2024-04" db="EMBL/GenBank/DDBJ databases">
        <title>Salinicola lusitanus LLJ914,a marine bacterium isolated from the Okinawa Trough.</title>
        <authorList>
            <person name="Li J."/>
        </authorList>
    </citation>
    <scope>NUCLEOTIDE SEQUENCE [LARGE SCALE GENOMIC DNA]</scope>
</reference>
<keyword evidence="7" id="KW-1185">Reference proteome</keyword>
<dbReference type="EMBL" id="JBBPFD010000004">
    <property type="protein sequence ID" value="KAK7929793.1"/>
    <property type="molecule type" value="Genomic_DNA"/>
</dbReference>
<evidence type="ECO:0000256" key="3">
    <source>
        <dbReference type="ARBA" id="ARBA00022989"/>
    </source>
</evidence>
<accession>A0AAW0PYI4</accession>